<organism evidence="2 3">
    <name type="scientific">Pelomonas cellulosilytica</name>
    <dbReference type="NCBI Taxonomy" id="2906762"/>
    <lineage>
        <taxon>Bacteria</taxon>
        <taxon>Pseudomonadati</taxon>
        <taxon>Pseudomonadota</taxon>
        <taxon>Betaproteobacteria</taxon>
        <taxon>Burkholderiales</taxon>
        <taxon>Sphaerotilaceae</taxon>
        <taxon>Roseateles</taxon>
    </lineage>
</organism>
<evidence type="ECO:0000313" key="2">
    <source>
        <dbReference type="EMBL" id="MCE4555339.1"/>
    </source>
</evidence>
<accession>A0ABS8XRI7</accession>
<keyword evidence="1" id="KW-0560">Oxidoreductase</keyword>
<sequence>MTQPSSFDHQVVIVGGGQAGLSISHYLQQYGIDHVVLEKHRALHAWSTQRWDNFCLVTPNWQCTLPGHSYNGAEPHGFMRKHEILAYLDGFKARVNAPLREGVAVERVQPLSTGGFAVKTTDGEYLTRHVVVASGGYHQPIVPRLAERLPAHVTQIHSADYRNAAQLPPGKVLVVGSGQSGAQIAEDLHLAGREVVLAVGDAPRCARFYRGRDVVDWLADMGYYDMPVTQHPLREGVRDNTNHYVTGRDGGRDIDLRRFAKEGMALYGALEALDGDTLHFRPGLKKSLDQADATYNGINAAIDRHISERGLQAPPASVYTPVWEPPEERTALSLREAGITSVVWCIGFAPDFRWLDAPVFNGRGHPVHERGVTQVPGLYFIGLPWLHTWGSGRFSGVARDAAFIVEHIAGQELAGDARAEAAAVTPRPAARPAACPT</sequence>
<dbReference type="RefSeq" id="WP_233372350.1">
    <property type="nucleotide sequence ID" value="NZ_JAJTWU010000004.1"/>
</dbReference>
<proteinExistence type="predicted"/>
<dbReference type="EMBL" id="JAJTWU010000004">
    <property type="protein sequence ID" value="MCE4555339.1"/>
    <property type="molecule type" value="Genomic_DNA"/>
</dbReference>
<dbReference type="InterPro" id="IPR050982">
    <property type="entry name" value="Auxin_biosynth/cation_transpt"/>
</dbReference>
<gene>
    <name evidence="2" type="ORF">LXT13_13045</name>
</gene>
<dbReference type="Proteomes" id="UP001200741">
    <property type="component" value="Unassembled WGS sequence"/>
</dbReference>
<dbReference type="PRINTS" id="PR00368">
    <property type="entry name" value="FADPNR"/>
</dbReference>
<dbReference type="NCBIfam" id="TIGR04046">
    <property type="entry name" value="MSMEG_0569_nitr"/>
    <property type="match status" value="1"/>
</dbReference>
<dbReference type="PANTHER" id="PTHR43539:SF78">
    <property type="entry name" value="FLAVIN-CONTAINING MONOOXYGENASE"/>
    <property type="match status" value="1"/>
</dbReference>
<dbReference type="InterPro" id="IPR036188">
    <property type="entry name" value="FAD/NAD-bd_sf"/>
</dbReference>
<dbReference type="SUPFAM" id="SSF51905">
    <property type="entry name" value="FAD/NAD(P)-binding domain"/>
    <property type="match status" value="2"/>
</dbReference>
<dbReference type="PRINTS" id="PR00411">
    <property type="entry name" value="PNDRDTASEI"/>
</dbReference>
<evidence type="ECO:0000256" key="1">
    <source>
        <dbReference type="ARBA" id="ARBA00023002"/>
    </source>
</evidence>
<reference evidence="2 3" key="1">
    <citation type="submission" date="2021-12" db="EMBL/GenBank/DDBJ databases">
        <title>Genome seq of P8.</title>
        <authorList>
            <person name="Seo T."/>
        </authorList>
    </citation>
    <scope>NUCLEOTIDE SEQUENCE [LARGE SCALE GENOMIC DNA]</scope>
    <source>
        <strain evidence="2 3">P8</strain>
    </source>
</reference>
<protein>
    <submittedName>
        <fullName evidence="2">MSMEG_0569 family flavin-dependent oxidoreductase</fullName>
    </submittedName>
</protein>
<name>A0ABS8XRI7_9BURK</name>
<dbReference type="PANTHER" id="PTHR43539">
    <property type="entry name" value="FLAVIN-BINDING MONOOXYGENASE-LIKE PROTEIN (AFU_ORTHOLOGUE AFUA_4G09220)"/>
    <property type="match status" value="1"/>
</dbReference>
<comment type="caution">
    <text evidence="2">The sequence shown here is derived from an EMBL/GenBank/DDBJ whole genome shotgun (WGS) entry which is preliminary data.</text>
</comment>
<keyword evidence="3" id="KW-1185">Reference proteome</keyword>
<dbReference type="Gene3D" id="3.50.50.60">
    <property type="entry name" value="FAD/NAD(P)-binding domain"/>
    <property type="match status" value="1"/>
</dbReference>
<dbReference type="InterPro" id="IPR024000">
    <property type="entry name" value="CHP04046_FMN-dependent"/>
</dbReference>
<dbReference type="Pfam" id="PF13738">
    <property type="entry name" value="Pyr_redox_3"/>
    <property type="match status" value="1"/>
</dbReference>
<evidence type="ECO:0000313" key="3">
    <source>
        <dbReference type="Proteomes" id="UP001200741"/>
    </source>
</evidence>